<dbReference type="EMBL" id="CM001882">
    <property type="protein sequence ID" value="EOY03765.1"/>
    <property type="molecule type" value="Genomic_DNA"/>
</dbReference>
<dbReference type="HOGENOM" id="CLU_1291000_0_0_1"/>
<dbReference type="GO" id="GO:0004714">
    <property type="term" value="F:transmembrane receptor protein tyrosine kinase activity"/>
    <property type="evidence" value="ECO:0007669"/>
    <property type="project" value="InterPro"/>
</dbReference>
<dbReference type="InterPro" id="IPR045272">
    <property type="entry name" value="ANXUR1/2-like"/>
</dbReference>
<accession>A0A061EFI8</accession>
<dbReference type="AlphaFoldDB" id="A0A061EFI8"/>
<evidence type="ECO:0000313" key="1">
    <source>
        <dbReference type="EMBL" id="EOY03765.1"/>
    </source>
</evidence>
<dbReference type="Gene3D" id="1.10.510.10">
    <property type="entry name" value="Transferase(Phosphotransferase) domain 1"/>
    <property type="match status" value="1"/>
</dbReference>
<proteinExistence type="predicted"/>
<dbReference type="Proteomes" id="UP000026915">
    <property type="component" value="Chromosome 4"/>
</dbReference>
<gene>
    <name evidence="1" type="ORF">TCM_018940</name>
</gene>
<dbReference type="InParanoid" id="A0A061EFI8"/>
<name>A0A061EFI8_THECC</name>
<reference evidence="1 2" key="1">
    <citation type="journal article" date="2013" name="Genome Biol.">
        <title>The genome sequence of the most widely cultivated cacao type and its use to identify candidate genes regulating pod color.</title>
        <authorList>
            <person name="Motamayor J.C."/>
            <person name="Mockaitis K."/>
            <person name="Schmutz J."/>
            <person name="Haiminen N."/>
            <person name="Iii D.L."/>
            <person name="Cornejo O."/>
            <person name="Findley S.D."/>
            <person name="Zheng P."/>
            <person name="Utro F."/>
            <person name="Royaert S."/>
            <person name="Saski C."/>
            <person name="Jenkins J."/>
            <person name="Podicheti R."/>
            <person name="Zhao M."/>
            <person name="Scheffler B.E."/>
            <person name="Stack J.C."/>
            <person name="Feltus F.A."/>
            <person name="Mustiga G.M."/>
            <person name="Amores F."/>
            <person name="Phillips W."/>
            <person name="Marelli J.P."/>
            <person name="May G.D."/>
            <person name="Shapiro H."/>
            <person name="Ma J."/>
            <person name="Bustamante C.D."/>
            <person name="Schnell R.J."/>
            <person name="Main D."/>
            <person name="Gilbert D."/>
            <person name="Parida L."/>
            <person name="Kuhn D.N."/>
        </authorList>
    </citation>
    <scope>NUCLEOTIDE SEQUENCE [LARGE SCALE GENOMIC DNA]</scope>
    <source>
        <strain evidence="2">cv. Matina 1-6</strain>
    </source>
</reference>
<sequence length="214" mass="23417">MPEEAIDAKLNGDEASLARWARRCIGGGTVYNISDPYLKGRIAVECLKIFVDIAYCCISEKGNTRPEMGEVEVMLELALELQEKADSNMEDLDPHGECKYGEVSFCIPVSDHSLCMDSHGSTSLGSLDVSYSSEASCNQVLDGSSLIVEQTSDDLGRCQSSSNTSKMDLEPLDSLAELCWESRCTVVEDMKNRMTSDNLACLAMSSKNFVEPLK</sequence>
<keyword evidence="2" id="KW-1185">Reference proteome</keyword>
<protein>
    <submittedName>
        <fullName evidence="1">Uncharacterized protein</fullName>
    </submittedName>
</protein>
<dbReference type="STRING" id="3641.A0A061EFI8"/>
<dbReference type="PANTHER" id="PTHR27003">
    <property type="entry name" value="OS07G0166700 PROTEIN"/>
    <property type="match status" value="1"/>
</dbReference>
<evidence type="ECO:0000313" key="2">
    <source>
        <dbReference type="Proteomes" id="UP000026915"/>
    </source>
</evidence>
<dbReference type="Gramene" id="EOY03765">
    <property type="protein sequence ID" value="EOY03765"/>
    <property type="gene ID" value="TCM_018940"/>
</dbReference>
<dbReference type="eggNOG" id="KOG1187">
    <property type="taxonomic scope" value="Eukaryota"/>
</dbReference>
<organism evidence="1 2">
    <name type="scientific">Theobroma cacao</name>
    <name type="common">Cacao</name>
    <name type="synonym">Cocoa</name>
    <dbReference type="NCBI Taxonomy" id="3641"/>
    <lineage>
        <taxon>Eukaryota</taxon>
        <taxon>Viridiplantae</taxon>
        <taxon>Streptophyta</taxon>
        <taxon>Embryophyta</taxon>
        <taxon>Tracheophyta</taxon>
        <taxon>Spermatophyta</taxon>
        <taxon>Magnoliopsida</taxon>
        <taxon>eudicotyledons</taxon>
        <taxon>Gunneridae</taxon>
        <taxon>Pentapetalae</taxon>
        <taxon>rosids</taxon>
        <taxon>malvids</taxon>
        <taxon>Malvales</taxon>
        <taxon>Malvaceae</taxon>
        <taxon>Byttnerioideae</taxon>
        <taxon>Theobroma</taxon>
    </lineage>
</organism>
<dbReference type="PANTHER" id="PTHR27003:SF378">
    <property type="entry name" value="RECEPTOR-LIKE PROTEIN KINASE FERONIA"/>
    <property type="match status" value="1"/>
</dbReference>